<organism evidence="12 13">
    <name type="scientific">Rhodococcus olei</name>
    <dbReference type="NCBI Taxonomy" id="2161675"/>
    <lineage>
        <taxon>Bacteria</taxon>
        <taxon>Bacillati</taxon>
        <taxon>Actinomycetota</taxon>
        <taxon>Actinomycetes</taxon>
        <taxon>Mycobacteriales</taxon>
        <taxon>Nocardiaceae</taxon>
        <taxon>Rhodococcus</taxon>
    </lineage>
</organism>
<dbReference type="Proteomes" id="UP001501183">
    <property type="component" value="Unassembled WGS sequence"/>
</dbReference>
<feature type="transmembrane region" description="Helical" evidence="9">
    <location>
        <begin position="425"/>
        <end position="446"/>
    </location>
</feature>
<feature type="transmembrane region" description="Helical" evidence="9">
    <location>
        <begin position="371"/>
        <end position="388"/>
    </location>
</feature>
<feature type="transmembrane region" description="Helical" evidence="9">
    <location>
        <begin position="483"/>
        <end position="501"/>
    </location>
</feature>
<evidence type="ECO:0000256" key="7">
    <source>
        <dbReference type="ARBA" id="ARBA00023136"/>
    </source>
</evidence>
<feature type="transmembrane region" description="Helical" evidence="9">
    <location>
        <begin position="453"/>
        <end position="471"/>
    </location>
</feature>
<dbReference type="PANTHER" id="PTHR33908">
    <property type="entry name" value="MANNOSYLTRANSFERASE YKCB-RELATED"/>
    <property type="match status" value="1"/>
</dbReference>
<dbReference type="PANTHER" id="PTHR33908:SF3">
    <property type="entry name" value="UNDECAPRENYL PHOSPHATE-ALPHA-4-AMINO-4-DEOXY-L-ARABINOSE ARABINOSYL TRANSFERASE"/>
    <property type="match status" value="1"/>
</dbReference>
<evidence type="ECO:0000256" key="1">
    <source>
        <dbReference type="ARBA" id="ARBA00004651"/>
    </source>
</evidence>
<keyword evidence="3" id="KW-0328">Glycosyltransferase</keyword>
<feature type="transmembrane region" description="Helical" evidence="9">
    <location>
        <begin position="400"/>
        <end position="419"/>
    </location>
</feature>
<evidence type="ECO:0000256" key="8">
    <source>
        <dbReference type="SAM" id="MobiDB-lite"/>
    </source>
</evidence>
<dbReference type="InterPro" id="IPR050297">
    <property type="entry name" value="LipidA_mod_glycosyltrf_83"/>
</dbReference>
<evidence type="ECO:0000256" key="3">
    <source>
        <dbReference type="ARBA" id="ARBA00022676"/>
    </source>
</evidence>
<evidence type="ECO:0008006" key="14">
    <source>
        <dbReference type="Google" id="ProtNLM"/>
    </source>
</evidence>
<dbReference type="RefSeq" id="WP_345352608.1">
    <property type="nucleotide sequence ID" value="NZ_BAABFB010000075.1"/>
</dbReference>
<feature type="transmembrane region" description="Helical" evidence="9">
    <location>
        <begin position="508"/>
        <end position="529"/>
    </location>
</feature>
<evidence type="ECO:0000256" key="9">
    <source>
        <dbReference type="SAM" id="Phobius"/>
    </source>
</evidence>
<feature type="region of interest" description="Disordered" evidence="8">
    <location>
        <begin position="1"/>
        <end position="23"/>
    </location>
</feature>
<protein>
    <recommendedName>
        <fullName evidence="14">4-amino-4-deoxy-L-arabinose transferase-like glycosyltransferase</fullName>
    </recommendedName>
</protein>
<evidence type="ECO:0000256" key="4">
    <source>
        <dbReference type="ARBA" id="ARBA00022679"/>
    </source>
</evidence>
<feature type="transmembrane region" description="Helical" evidence="9">
    <location>
        <begin position="104"/>
        <end position="125"/>
    </location>
</feature>
<proteinExistence type="predicted"/>
<gene>
    <name evidence="12" type="ORF">GCM10023094_52140</name>
</gene>
<keyword evidence="4" id="KW-0808">Transferase</keyword>
<dbReference type="EMBL" id="BAABFB010000075">
    <property type="protein sequence ID" value="GAA4489876.1"/>
    <property type="molecule type" value="Genomic_DNA"/>
</dbReference>
<feature type="transmembrane region" description="Helical" evidence="9">
    <location>
        <begin position="27"/>
        <end position="46"/>
    </location>
</feature>
<evidence type="ECO:0000256" key="2">
    <source>
        <dbReference type="ARBA" id="ARBA00022475"/>
    </source>
</evidence>
<dbReference type="InterPro" id="IPR038731">
    <property type="entry name" value="RgtA/B/C-like"/>
</dbReference>
<evidence type="ECO:0000313" key="12">
    <source>
        <dbReference type="EMBL" id="GAA4489876.1"/>
    </source>
</evidence>
<comment type="subcellular location">
    <subcellularLocation>
        <location evidence="1">Cell membrane</location>
        <topology evidence="1">Multi-pass membrane protein</topology>
    </subcellularLocation>
</comment>
<keyword evidence="2" id="KW-1003">Cell membrane</keyword>
<evidence type="ECO:0000256" key="5">
    <source>
        <dbReference type="ARBA" id="ARBA00022692"/>
    </source>
</evidence>
<keyword evidence="5 9" id="KW-0812">Transmembrane</keyword>
<comment type="caution">
    <text evidence="12">The sequence shown here is derived from an EMBL/GenBank/DDBJ whole genome shotgun (WGS) entry which is preliminary data.</text>
</comment>
<keyword evidence="6 9" id="KW-1133">Transmembrane helix</keyword>
<feature type="domain" description="Putative mannosyltransferase YkcA/B-like C-terminal" evidence="11">
    <location>
        <begin position="645"/>
        <end position="735"/>
    </location>
</feature>
<feature type="transmembrane region" description="Helical" evidence="9">
    <location>
        <begin position="227"/>
        <end position="245"/>
    </location>
</feature>
<evidence type="ECO:0000259" key="11">
    <source>
        <dbReference type="Pfam" id="PF24878"/>
    </source>
</evidence>
<feature type="transmembrane region" description="Helical" evidence="9">
    <location>
        <begin position="195"/>
        <end position="215"/>
    </location>
</feature>
<keyword evidence="13" id="KW-1185">Reference proteome</keyword>
<feature type="domain" description="Glycosyltransferase RgtA/B/C/D-like" evidence="10">
    <location>
        <begin position="83"/>
        <end position="240"/>
    </location>
</feature>
<dbReference type="InterPro" id="IPR056785">
    <property type="entry name" value="YkcA/B-like_C"/>
</dbReference>
<accession>A0ABP8PM35</accession>
<evidence type="ECO:0000259" key="10">
    <source>
        <dbReference type="Pfam" id="PF13231"/>
    </source>
</evidence>
<name>A0ABP8PM35_9NOCA</name>
<dbReference type="Pfam" id="PF24878">
    <property type="entry name" value="YkcB_C"/>
    <property type="match status" value="1"/>
</dbReference>
<sequence length="758" mass="77318">MTATDVLEHQPAQPAAPTPPSRPRWEGWALAALLIGTAVAYLWNLGSSGWANSFYSAAVQAGSVSWKAFFFGSSDAANSITVDKPPASLWVMELSVRAFGLNSWSILVPQVLMGVASVALLWAIVRRYFGAAAGLLAGLVLAVTPVAALMFRFNNPDALLVLLTLAAAWALLRAIEDGRTRWLVLTGFFVGLGFLTKQLQVMLVVPPLALTYLLFGPPKLGKRIAQLFAALAAMVVSAGWWLLAVELWPADSRPWIGGSQNNSILELTLGYNGLGRLNGDERGSVVPGRDGGAVQGLSGGAVQGLSGGAVQGLGGSATETVVGAMPAGLPAGMPPGGMPGGMPPGGPGGGGGMWGSTGITRMFEPAQGGQIAWLIPAALILGVLGIVLRGRLARTDRKRATFVLFGSWLLTAGLVFSFMAGIFHAYYTVALAPMVAALVGAGAVTAWRHRNMLWVRVTAAVTMLVTALWSWELLGRSASFVPWLRWVILVAGLVVAAALLVPRSTARFASVVAAAAVLTALAGPAAYAIDTVATPHEGAIVSAGPNTGGMFGGHGGPAGRDGRGFGQRMGAQMPGGMGQAPGGTGQMPGGMGQVPGGVGQVPSAGRGGVAQAPGGLPPGEMPGGVGMGGFAAGGLLNGSRPSAELTALLTDGADRYTWVAAAIGSNSASGYQLATERPVMPIGGFNGSDPSPTLDQFRQYVADGKIHYFIAGGGMGGGMGGSGTASEISQWVTQNFTQRTVDGVTLYDLTSPTGQAGT</sequence>
<dbReference type="Pfam" id="PF13231">
    <property type="entry name" value="PMT_2"/>
    <property type="match status" value="1"/>
</dbReference>
<feature type="transmembrane region" description="Helical" evidence="9">
    <location>
        <begin position="158"/>
        <end position="175"/>
    </location>
</feature>
<reference evidence="13" key="1">
    <citation type="journal article" date="2019" name="Int. J. Syst. Evol. Microbiol.">
        <title>The Global Catalogue of Microorganisms (GCM) 10K type strain sequencing project: providing services to taxonomists for standard genome sequencing and annotation.</title>
        <authorList>
            <consortium name="The Broad Institute Genomics Platform"/>
            <consortium name="The Broad Institute Genome Sequencing Center for Infectious Disease"/>
            <person name="Wu L."/>
            <person name="Ma J."/>
        </authorList>
    </citation>
    <scope>NUCLEOTIDE SEQUENCE [LARGE SCALE GENOMIC DNA]</scope>
    <source>
        <strain evidence="13">JCM 32206</strain>
    </source>
</reference>
<keyword evidence="7 9" id="KW-0472">Membrane</keyword>
<evidence type="ECO:0000313" key="13">
    <source>
        <dbReference type="Proteomes" id="UP001501183"/>
    </source>
</evidence>
<evidence type="ECO:0000256" key="6">
    <source>
        <dbReference type="ARBA" id="ARBA00022989"/>
    </source>
</evidence>
<feature type="transmembrane region" description="Helical" evidence="9">
    <location>
        <begin position="131"/>
        <end position="151"/>
    </location>
</feature>